<reference evidence="1 2" key="1">
    <citation type="submission" date="2024-01" db="EMBL/GenBank/DDBJ databases">
        <title>The genomes of 5 underutilized Papilionoideae crops provide insights into root nodulation and disease resistanc.</title>
        <authorList>
            <person name="Jiang F."/>
        </authorList>
    </citation>
    <scope>NUCLEOTIDE SEQUENCE [LARGE SCALE GENOMIC DNA]</scope>
    <source>
        <strain evidence="1">LVBAO_FW01</strain>
        <tissue evidence="1">Leaves</tissue>
    </source>
</reference>
<evidence type="ECO:0000313" key="2">
    <source>
        <dbReference type="Proteomes" id="UP001367508"/>
    </source>
</evidence>
<dbReference type="Proteomes" id="UP001367508">
    <property type="component" value="Unassembled WGS sequence"/>
</dbReference>
<keyword evidence="2" id="KW-1185">Reference proteome</keyword>
<organism evidence="1 2">
    <name type="scientific">Canavalia gladiata</name>
    <name type="common">Sword bean</name>
    <name type="synonym">Dolichos gladiatus</name>
    <dbReference type="NCBI Taxonomy" id="3824"/>
    <lineage>
        <taxon>Eukaryota</taxon>
        <taxon>Viridiplantae</taxon>
        <taxon>Streptophyta</taxon>
        <taxon>Embryophyta</taxon>
        <taxon>Tracheophyta</taxon>
        <taxon>Spermatophyta</taxon>
        <taxon>Magnoliopsida</taxon>
        <taxon>eudicotyledons</taxon>
        <taxon>Gunneridae</taxon>
        <taxon>Pentapetalae</taxon>
        <taxon>rosids</taxon>
        <taxon>fabids</taxon>
        <taxon>Fabales</taxon>
        <taxon>Fabaceae</taxon>
        <taxon>Papilionoideae</taxon>
        <taxon>50 kb inversion clade</taxon>
        <taxon>NPAAA clade</taxon>
        <taxon>indigoferoid/millettioid clade</taxon>
        <taxon>Phaseoleae</taxon>
        <taxon>Canavalia</taxon>
    </lineage>
</organism>
<proteinExistence type="predicted"/>
<comment type="caution">
    <text evidence="1">The sequence shown here is derived from an EMBL/GenBank/DDBJ whole genome shotgun (WGS) entry which is preliminary data.</text>
</comment>
<dbReference type="AlphaFoldDB" id="A0AAN9KT21"/>
<sequence>MIMLLAVERRDLIKGVILHYRASTYPFITSTYRGIKFPHLRTNKARGRPFFEALLNLRHGLHLGLYTFGCTLDLLFRAEPSCIQGWLGNPLHLPAFHLGYLPSPHANRIMSDHDIASPFVR</sequence>
<accession>A0AAN9KT21</accession>
<gene>
    <name evidence="1" type="ORF">VNO77_26887</name>
</gene>
<protein>
    <submittedName>
        <fullName evidence="1">Uncharacterized protein</fullName>
    </submittedName>
</protein>
<name>A0AAN9KT21_CANGL</name>
<dbReference type="EMBL" id="JAYMYQ010000006">
    <property type="protein sequence ID" value="KAK7323415.1"/>
    <property type="molecule type" value="Genomic_DNA"/>
</dbReference>
<evidence type="ECO:0000313" key="1">
    <source>
        <dbReference type="EMBL" id="KAK7323415.1"/>
    </source>
</evidence>